<dbReference type="InterPro" id="IPR029035">
    <property type="entry name" value="DHS-like_NAD/FAD-binding_dom"/>
</dbReference>
<feature type="domain" description="Thiamine pyrophosphate enzyme N-terminal TPP-binding" evidence="6">
    <location>
        <begin position="3"/>
        <end position="123"/>
    </location>
</feature>
<dbReference type="Proteomes" id="UP000029665">
    <property type="component" value="Unassembled WGS sequence"/>
</dbReference>
<comment type="subcellular location">
    <subcellularLocation>
        <location evidence="1">Mitochondrion</location>
    </subcellularLocation>
</comment>
<evidence type="ECO:0000256" key="1">
    <source>
        <dbReference type="ARBA" id="ARBA00004173"/>
    </source>
</evidence>
<dbReference type="OMA" id="DCGTLAM"/>
<feature type="domain" description="Thiamine pyrophosphate enzyme TPP-binding" evidence="5">
    <location>
        <begin position="452"/>
        <end position="613"/>
    </location>
</feature>
<keyword evidence="4" id="KW-0496">Mitochondrion</keyword>
<evidence type="ECO:0000256" key="2">
    <source>
        <dbReference type="ARBA" id="ARBA00007812"/>
    </source>
</evidence>
<dbReference type="GO" id="GO:0009097">
    <property type="term" value="P:isoleucine biosynthetic process"/>
    <property type="evidence" value="ECO:0007669"/>
    <property type="project" value="TreeGrafter"/>
</dbReference>
<dbReference type="AlphaFoldDB" id="A0A060SCR6"/>
<dbReference type="STRING" id="5643.A0A060SCR6"/>
<dbReference type="HOGENOM" id="CLU_013748_4_0_1"/>
<proteinExistence type="inferred from homology"/>
<dbReference type="GO" id="GO:0005739">
    <property type="term" value="C:mitochondrion"/>
    <property type="evidence" value="ECO:0007669"/>
    <property type="project" value="UniProtKB-SubCell"/>
</dbReference>
<dbReference type="InterPro" id="IPR011766">
    <property type="entry name" value="TPP_enzyme_TPP-bd"/>
</dbReference>
<keyword evidence="3" id="KW-0786">Thiamine pyrophosphate</keyword>
<sequence>MYTTASVFFRTLANAGITHAFVNWGSDHCAFLEDLHRQYVETGKTVVDIITCPSEYVALSAAHGYAQVTGKPAAVIVHVDVGTQAMAGAVHNADRGQVPVLIFAGSAPFTANGELRGSKNEFQMWLQGSYSCTPPLLPFVRDADMYTVTPDVPDQPAIVRQYMRYVAQIQSGKNVDKVIMRALQIASSQPKGPVYLWAAREIIDQDADEFAMNVTLPLSKWPSVDAGALTPHAVKTIVAALTNAEYPLIVTANPGRNPAAVPLLAALSNILAIGVISCAPSSVAIPADHPHFLGHFFGGKLPYLPDADVVIALDVDVPWVDVFDNAPRSDAKVFILDNDPLKRNFGWSHVHADMLCTADAETALSQLLEAVRATDSQTFRVKVEARKRSLDESRSTYRTQLAHAETLLAADGILPSVPFLLGILRSVVAVQTPSGGEKVLWLNEAASASGLIWNHIAPNAPGCMFMSGGTSLGWVLGASVGASLGARVAKKSYDLVVSLTGDGNYLFGAPTSTYWVARRYETPFLMIVLNNRGWFSPKYSMRAVYPDGHGSTATGEQLSVGFGKEHNPDYGGIAVAAGGAWSRQVARADELQSVFEEAVKVVMQQRRCAVVECIIESI</sequence>
<dbReference type="GO" id="GO:0009099">
    <property type="term" value="P:L-valine biosynthetic process"/>
    <property type="evidence" value="ECO:0007669"/>
    <property type="project" value="TreeGrafter"/>
</dbReference>
<dbReference type="GO" id="GO:0005948">
    <property type="term" value="C:acetolactate synthase complex"/>
    <property type="evidence" value="ECO:0007669"/>
    <property type="project" value="TreeGrafter"/>
</dbReference>
<comment type="caution">
    <text evidence="7">The sequence shown here is derived from an EMBL/GenBank/DDBJ whole genome shotgun (WGS) entry which is preliminary data.</text>
</comment>
<dbReference type="InterPro" id="IPR029061">
    <property type="entry name" value="THDP-binding"/>
</dbReference>
<dbReference type="InterPro" id="IPR045229">
    <property type="entry name" value="TPP_enz"/>
</dbReference>
<dbReference type="OrthoDB" id="2867507at2759"/>
<evidence type="ECO:0000259" key="6">
    <source>
        <dbReference type="Pfam" id="PF02776"/>
    </source>
</evidence>
<evidence type="ECO:0000313" key="8">
    <source>
        <dbReference type="Proteomes" id="UP000029665"/>
    </source>
</evidence>
<protein>
    <submittedName>
        <fullName evidence="7">Uncharacterized protein</fullName>
    </submittedName>
</protein>
<dbReference type="Pfam" id="PF02775">
    <property type="entry name" value="TPP_enzyme_C"/>
    <property type="match status" value="1"/>
</dbReference>
<dbReference type="GO" id="GO:0030976">
    <property type="term" value="F:thiamine pyrophosphate binding"/>
    <property type="evidence" value="ECO:0007669"/>
    <property type="project" value="InterPro"/>
</dbReference>
<keyword evidence="8" id="KW-1185">Reference proteome</keyword>
<dbReference type="Gene3D" id="3.40.50.970">
    <property type="match status" value="2"/>
</dbReference>
<dbReference type="CDD" id="cd07035">
    <property type="entry name" value="TPP_PYR_POX_like"/>
    <property type="match status" value="1"/>
</dbReference>
<evidence type="ECO:0000313" key="7">
    <source>
        <dbReference type="EMBL" id="CDO72272.1"/>
    </source>
</evidence>
<name>A0A060SCR6_PYCCI</name>
<dbReference type="GO" id="GO:0050660">
    <property type="term" value="F:flavin adenine dinucleotide binding"/>
    <property type="evidence" value="ECO:0007669"/>
    <property type="project" value="TreeGrafter"/>
</dbReference>
<dbReference type="PANTHER" id="PTHR18968:SF164">
    <property type="entry name" value="PYRUVATE DECARBOXYLASE"/>
    <property type="match status" value="1"/>
</dbReference>
<dbReference type="SUPFAM" id="SSF52518">
    <property type="entry name" value="Thiamin diphosphate-binding fold (THDP-binding)"/>
    <property type="match status" value="2"/>
</dbReference>
<evidence type="ECO:0000256" key="4">
    <source>
        <dbReference type="ARBA" id="ARBA00023128"/>
    </source>
</evidence>
<comment type="similarity">
    <text evidence="2">Belongs to the TPP enzyme family.</text>
</comment>
<dbReference type="SUPFAM" id="SSF52467">
    <property type="entry name" value="DHS-like NAD/FAD-binding domain"/>
    <property type="match status" value="1"/>
</dbReference>
<gene>
    <name evidence="7" type="ORF">BN946_scf184970.g124</name>
</gene>
<dbReference type="PANTHER" id="PTHR18968">
    <property type="entry name" value="THIAMINE PYROPHOSPHATE ENZYMES"/>
    <property type="match status" value="1"/>
</dbReference>
<dbReference type="Gene3D" id="3.40.50.1220">
    <property type="entry name" value="TPP-binding domain"/>
    <property type="match status" value="1"/>
</dbReference>
<accession>A0A060SCR6</accession>
<evidence type="ECO:0000256" key="3">
    <source>
        <dbReference type="ARBA" id="ARBA00023052"/>
    </source>
</evidence>
<dbReference type="GO" id="GO:0003984">
    <property type="term" value="F:acetolactate synthase activity"/>
    <property type="evidence" value="ECO:0007669"/>
    <property type="project" value="TreeGrafter"/>
</dbReference>
<dbReference type="Pfam" id="PF02776">
    <property type="entry name" value="TPP_enzyme_N"/>
    <property type="match status" value="1"/>
</dbReference>
<evidence type="ECO:0000259" key="5">
    <source>
        <dbReference type="Pfam" id="PF02775"/>
    </source>
</evidence>
<dbReference type="InterPro" id="IPR012001">
    <property type="entry name" value="Thiamin_PyroP_enz_TPP-bd_dom"/>
</dbReference>
<organism evidence="7 8">
    <name type="scientific">Pycnoporus cinnabarinus</name>
    <name type="common">Cinnabar-red polypore</name>
    <name type="synonym">Trametes cinnabarina</name>
    <dbReference type="NCBI Taxonomy" id="5643"/>
    <lineage>
        <taxon>Eukaryota</taxon>
        <taxon>Fungi</taxon>
        <taxon>Dikarya</taxon>
        <taxon>Basidiomycota</taxon>
        <taxon>Agaricomycotina</taxon>
        <taxon>Agaricomycetes</taxon>
        <taxon>Polyporales</taxon>
        <taxon>Polyporaceae</taxon>
        <taxon>Trametes</taxon>
    </lineage>
</organism>
<dbReference type="EMBL" id="CCBP010000111">
    <property type="protein sequence ID" value="CDO72272.1"/>
    <property type="molecule type" value="Genomic_DNA"/>
</dbReference>
<reference evidence="7" key="1">
    <citation type="submission" date="2014-01" db="EMBL/GenBank/DDBJ databases">
        <title>The genome of the white-rot fungus Pycnoporus cinnabarinus: a basidiomycete model with a versatile arsenal for lignocellulosic biomass breakdown.</title>
        <authorList>
            <person name="Levasseur A."/>
            <person name="Lomascolo A."/>
            <person name="Ruiz-Duenas F.J."/>
            <person name="Uzan E."/>
            <person name="Piumi F."/>
            <person name="Kues U."/>
            <person name="Ram A.F.J."/>
            <person name="Murat C."/>
            <person name="Haon M."/>
            <person name="Benoit I."/>
            <person name="Arfi Y."/>
            <person name="Chevret D."/>
            <person name="Drula E."/>
            <person name="Kwon M.J."/>
            <person name="Gouret P."/>
            <person name="Lesage-Meessen L."/>
            <person name="Lombard V."/>
            <person name="Mariette J."/>
            <person name="Noirot C."/>
            <person name="Park J."/>
            <person name="Patyshakuliyeva A."/>
            <person name="Wieneger R.A.B."/>
            <person name="Wosten H.A.B."/>
            <person name="Martin F."/>
            <person name="Coutinho P.M."/>
            <person name="de Vries R."/>
            <person name="Martinez A.T."/>
            <person name="Klopp C."/>
            <person name="Pontarotti P."/>
            <person name="Henrissat B."/>
            <person name="Record E."/>
        </authorList>
    </citation>
    <scope>NUCLEOTIDE SEQUENCE [LARGE SCALE GENOMIC DNA]</scope>
    <source>
        <strain evidence="7">BRFM137</strain>
    </source>
</reference>